<dbReference type="InterPro" id="IPR032801">
    <property type="entry name" value="PXL2A/B/C"/>
</dbReference>
<dbReference type="AlphaFoldDB" id="A0A0K9PNH7"/>
<accession>A0A0K9PNH7</accession>
<dbReference type="EMBL" id="LFYR01000749">
    <property type="protein sequence ID" value="KMZ69782.1"/>
    <property type="molecule type" value="Genomic_DNA"/>
</dbReference>
<gene>
    <name evidence="1" type="ORF">ZOSMA_207G00240</name>
</gene>
<dbReference type="PANTHER" id="PTHR28630">
    <property type="match status" value="1"/>
</dbReference>
<organism evidence="1 2">
    <name type="scientific">Zostera marina</name>
    <name type="common">Eelgrass</name>
    <dbReference type="NCBI Taxonomy" id="29655"/>
    <lineage>
        <taxon>Eukaryota</taxon>
        <taxon>Viridiplantae</taxon>
        <taxon>Streptophyta</taxon>
        <taxon>Embryophyta</taxon>
        <taxon>Tracheophyta</taxon>
        <taxon>Spermatophyta</taxon>
        <taxon>Magnoliopsida</taxon>
        <taxon>Liliopsida</taxon>
        <taxon>Zosteraceae</taxon>
        <taxon>Zostera</taxon>
    </lineage>
</organism>
<proteinExistence type="predicted"/>
<name>A0A0K9PNH7_ZOSMR</name>
<dbReference type="STRING" id="29655.A0A0K9PNH7"/>
<dbReference type="OrthoDB" id="40334at2759"/>
<dbReference type="SUPFAM" id="SSF52833">
    <property type="entry name" value="Thioredoxin-like"/>
    <property type="match status" value="1"/>
</dbReference>
<sequence length="252" mass="27706">MAITVSHPTVITASATRLPSIYLSETTSFSSTRASFRCRFNFPSLIWRKKRVGITSALPGSSSTTVIPDDVVSTLEGVKVFDLTGKAIPILDLWTDRRVVVAFARHFGCVFCRKRADLLANKKDVMDDANVTLIIIAPGNVNQAKIFFENTNFKGEVYADPSHASYDALNFVYGINSTFTPSSGLKIAQLYMEGYRQDWGLSFEKNTTTRGGWQQGGLLVAGPGKSNIIYLHKDKEAGDDPDVDEVMKVCCS</sequence>
<dbReference type="Gene3D" id="3.40.30.10">
    <property type="entry name" value="Glutaredoxin"/>
    <property type="match status" value="1"/>
</dbReference>
<keyword evidence="2" id="KW-1185">Reference proteome</keyword>
<dbReference type="PANTHER" id="PTHR28630:SF11">
    <property type="entry name" value="THIOREDOXIN-LIKE PROTEIN AAED1, CHLOROPLASTIC"/>
    <property type="match status" value="1"/>
</dbReference>
<dbReference type="InterPro" id="IPR036249">
    <property type="entry name" value="Thioredoxin-like_sf"/>
</dbReference>
<evidence type="ECO:0000313" key="2">
    <source>
        <dbReference type="Proteomes" id="UP000036987"/>
    </source>
</evidence>
<dbReference type="OMA" id="QRPVCND"/>
<evidence type="ECO:0000313" key="1">
    <source>
        <dbReference type="EMBL" id="KMZ69782.1"/>
    </source>
</evidence>
<dbReference type="CDD" id="cd02970">
    <property type="entry name" value="PRX_like2"/>
    <property type="match status" value="1"/>
</dbReference>
<reference evidence="2" key="1">
    <citation type="journal article" date="2016" name="Nature">
        <title>The genome of the seagrass Zostera marina reveals angiosperm adaptation to the sea.</title>
        <authorList>
            <person name="Olsen J.L."/>
            <person name="Rouze P."/>
            <person name="Verhelst B."/>
            <person name="Lin Y.-C."/>
            <person name="Bayer T."/>
            <person name="Collen J."/>
            <person name="Dattolo E."/>
            <person name="De Paoli E."/>
            <person name="Dittami S."/>
            <person name="Maumus F."/>
            <person name="Michel G."/>
            <person name="Kersting A."/>
            <person name="Lauritano C."/>
            <person name="Lohaus R."/>
            <person name="Toepel M."/>
            <person name="Tonon T."/>
            <person name="Vanneste K."/>
            <person name="Amirebrahimi M."/>
            <person name="Brakel J."/>
            <person name="Bostroem C."/>
            <person name="Chovatia M."/>
            <person name="Grimwood J."/>
            <person name="Jenkins J.W."/>
            <person name="Jueterbock A."/>
            <person name="Mraz A."/>
            <person name="Stam W.T."/>
            <person name="Tice H."/>
            <person name="Bornberg-Bauer E."/>
            <person name="Green P.J."/>
            <person name="Pearson G.A."/>
            <person name="Procaccini G."/>
            <person name="Duarte C.M."/>
            <person name="Schmutz J."/>
            <person name="Reusch T.B.H."/>
            <person name="Van de Peer Y."/>
        </authorList>
    </citation>
    <scope>NUCLEOTIDE SEQUENCE [LARGE SCALE GENOMIC DNA]</scope>
    <source>
        <strain evidence="2">cv. Finnish</strain>
    </source>
</reference>
<protein>
    <submittedName>
        <fullName evidence="1">Prostamide/prostaglandin F synthase</fullName>
    </submittedName>
</protein>
<comment type="caution">
    <text evidence="1">The sequence shown here is derived from an EMBL/GenBank/DDBJ whole genome shotgun (WGS) entry which is preliminary data.</text>
</comment>
<dbReference type="Proteomes" id="UP000036987">
    <property type="component" value="Unassembled WGS sequence"/>
</dbReference>
<dbReference type="Pfam" id="PF13911">
    <property type="entry name" value="AhpC-TSA_2"/>
    <property type="match status" value="1"/>
</dbReference>